<gene>
    <name evidence="2" type="ORF">G113_01584</name>
</gene>
<name>R1FAL6_9GAMM</name>
<proteinExistence type="predicted"/>
<evidence type="ECO:0000313" key="2">
    <source>
        <dbReference type="EMBL" id="EOD56788.1"/>
    </source>
</evidence>
<feature type="region of interest" description="Disordered" evidence="1">
    <location>
        <begin position="1"/>
        <end position="22"/>
    </location>
</feature>
<dbReference type="Proteomes" id="UP000013526">
    <property type="component" value="Unassembled WGS sequence"/>
</dbReference>
<evidence type="ECO:0000313" key="3">
    <source>
        <dbReference type="Proteomes" id="UP000013526"/>
    </source>
</evidence>
<organism evidence="2 3">
    <name type="scientific">Aeromonas molluscorum 848</name>
    <dbReference type="NCBI Taxonomy" id="1268236"/>
    <lineage>
        <taxon>Bacteria</taxon>
        <taxon>Pseudomonadati</taxon>
        <taxon>Pseudomonadota</taxon>
        <taxon>Gammaproteobacteria</taxon>
        <taxon>Aeromonadales</taxon>
        <taxon>Aeromonadaceae</taxon>
        <taxon>Aeromonas</taxon>
    </lineage>
</organism>
<keyword evidence="3" id="KW-1185">Reference proteome</keyword>
<reference evidence="2 3" key="1">
    <citation type="journal article" date="2013" name="Genome Announc.">
        <title>Draft Genome Sequence of Aeromonas molluscorum Strain 848TT, Isolated from Bivalve Molluscs.</title>
        <authorList>
            <person name="Spataro N."/>
            <person name="Farfan M."/>
            <person name="Albarral V."/>
            <person name="Sanglas A."/>
            <person name="Loren J.G."/>
            <person name="Fuste M.C."/>
            <person name="Bosch E."/>
        </authorList>
    </citation>
    <scope>NUCLEOTIDE SEQUENCE [LARGE SCALE GENOMIC DNA]</scope>
    <source>
        <strain evidence="2 3">848</strain>
    </source>
</reference>
<accession>R1FAL6</accession>
<dbReference type="EMBL" id="AQGQ01000004">
    <property type="protein sequence ID" value="EOD56788.1"/>
    <property type="molecule type" value="Genomic_DNA"/>
</dbReference>
<evidence type="ECO:0000256" key="1">
    <source>
        <dbReference type="SAM" id="MobiDB-lite"/>
    </source>
</evidence>
<sequence length="82" mass="9091">MGWLMSHGPDYKELAPDSQQGGDGLAAGDLAQPLCLSLVRLCIVAPLSIARVNRVAPCIRRVIYDDKWWPAQRARFAEIVRS</sequence>
<protein>
    <submittedName>
        <fullName evidence="2">Uncharacterized protein</fullName>
    </submittedName>
</protein>
<dbReference type="AlphaFoldDB" id="R1FAL6"/>
<comment type="caution">
    <text evidence="2">The sequence shown here is derived from an EMBL/GenBank/DDBJ whole genome shotgun (WGS) entry which is preliminary data.</text>
</comment>